<keyword evidence="5" id="KW-1185">Reference proteome</keyword>
<evidence type="ECO:0000256" key="1">
    <source>
        <dbReference type="SAM" id="Phobius"/>
    </source>
</evidence>
<keyword evidence="1" id="KW-1133">Transmembrane helix</keyword>
<protein>
    <submittedName>
        <fullName evidence="4">DUF4974 domain-containing protein</fullName>
    </submittedName>
</protein>
<proteinExistence type="predicted"/>
<keyword evidence="1" id="KW-0472">Membrane</keyword>
<feature type="domain" description="Protein FecR C-terminal" evidence="3">
    <location>
        <begin position="244"/>
        <end position="308"/>
    </location>
</feature>
<comment type="caution">
    <text evidence="4">The sequence shown here is derived from an EMBL/GenBank/DDBJ whole genome shotgun (WGS) entry which is preliminary data.</text>
</comment>
<gene>
    <name evidence="4" type="ORF">GM920_16095</name>
</gene>
<organism evidence="4 5">
    <name type="scientific">Pedobacter gandavensis</name>
    <dbReference type="NCBI Taxonomy" id="2679963"/>
    <lineage>
        <taxon>Bacteria</taxon>
        <taxon>Pseudomonadati</taxon>
        <taxon>Bacteroidota</taxon>
        <taxon>Sphingobacteriia</taxon>
        <taxon>Sphingobacteriales</taxon>
        <taxon>Sphingobacteriaceae</taxon>
        <taxon>Pedobacter</taxon>
    </lineage>
</organism>
<reference evidence="4 5" key="1">
    <citation type="submission" date="2019-11" db="EMBL/GenBank/DDBJ databases">
        <title>Description of Pedobacter sp. LMG 31462T.</title>
        <authorList>
            <person name="Carlier A."/>
            <person name="Qi S."/>
            <person name="Vandamme P."/>
        </authorList>
    </citation>
    <scope>NUCLEOTIDE SEQUENCE [LARGE SCALE GENOMIC DNA]</scope>
    <source>
        <strain evidence="4 5">LMG 31462</strain>
    </source>
</reference>
<accession>A0ABR6EYR7</accession>
<evidence type="ECO:0000259" key="2">
    <source>
        <dbReference type="Pfam" id="PF04773"/>
    </source>
</evidence>
<dbReference type="Pfam" id="PF16344">
    <property type="entry name" value="FecR_C"/>
    <property type="match status" value="1"/>
</dbReference>
<evidence type="ECO:0000313" key="4">
    <source>
        <dbReference type="EMBL" id="MBB2150420.1"/>
    </source>
</evidence>
<sequence>MTKEEQAQLLLSKYLKGETSPAEAEQVEQWYQSYEGQETLVKNRKSEISAEIRLKLQSQMEQKGGAKAYRVFALHPFAKVAATLFLIMATAIGYWSVYKTEAVKARFFTLNTSSGEQKTVLLSDGSKIVMGPLSVLVYPQNFGKHNRIISLSEGEAFFSVAHEEKRPFIVKTSNRLYTKVLGTSFRIKSFKKQDHITIQVATGKVAVGNPNQLFGTLVKGQEISYDKVNQRAEIKESAVIPVDLKFEGIALEELIHKLEYVYNIQISLSSPALGRLKCTGIFNTKQSPAEILEIICSLHQLKFRTTENHKTFNVYRK</sequence>
<dbReference type="InterPro" id="IPR012373">
    <property type="entry name" value="Ferrdict_sens_TM"/>
</dbReference>
<evidence type="ECO:0000313" key="5">
    <source>
        <dbReference type="Proteomes" id="UP000636110"/>
    </source>
</evidence>
<feature type="transmembrane region" description="Helical" evidence="1">
    <location>
        <begin position="77"/>
        <end position="97"/>
    </location>
</feature>
<dbReference type="PANTHER" id="PTHR30273:SF2">
    <property type="entry name" value="PROTEIN FECR"/>
    <property type="match status" value="1"/>
</dbReference>
<dbReference type="InterPro" id="IPR032508">
    <property type="entry name" value="FecR_C"/>
</dbReference>
<evidence type="ECO:0000259" key="3">
    <source>
        <dbReference type="Pfam" id="PF16344"/>
    </source>
</evidence>
<dbReference type="Gene3D" id="3.55.50.30">
    <property type="match status" value="1"/>
</dbReference>
<feature type="domain" description="FecR protein" evidence="2">
    <location>
        <begin position="109"/>
        <end position="205"/>
    </location>
</feature>
<dbReference type="Gene3D" id="2.60.120.1440">
    <property type="match status" value="1"/>
</dbReference>
<keyword evidence="1" id="KW-0812">Transmembrane</keyword>
<dbReference type="Pfam" id="PF04773">
    <property type="entry name" value="FecR"/>
    <property type="match status" value="1"/>
</dbReference>
<dbReference type="PANTHER" id="PTHR30273">
    <property type="entry name" value="PERIPLASMIC SIGNAL SENSOR AND SIGMA FACTOR ACTIVATOR FECR-RELATED"/>
    <property type="match status" value="1"/>
</dbReference>
<dbReference type="RefSeq" id="WP_182959377.1">
    <property type="nucleotide sequence ID" value="NZ_WNXC01000006.1"/>
</dbReference>
<dbReference type="InterPro" id="IPR006860">
    <property type="entry name" value="FecR"/>
</dbReference>
<dbReference type="Proteomes" id="UP000636110">
    <property type="component" value="Unassembled WGS sequence"/>
</dbReference>
<name>A0ABR6EYR7_9SPHI</name>
<dbReference type="EMBL" id="WNXC01000006">
    <property type="protein sequence ID" value="MBB2150420.1"/>
    <property type="molecule type" value="Genomic_DNA"/>
</dbReference>
<dbReference type="PIRSF" id="PIRSF018266">
    <property type="entry name" value="FecR"/>
    <property type="match status" value="1"/>
</dbReference>